<keyword evidence="4" id="KW-1185">Reference proteome</keyword>
<keyword evidence="1" id="KW-0732">Signal</keyword>
<evidence type="ECO:0000313" key="2">
    <source>
        <dbReference type="EMBL" id="GLB85082.1"/>
    </source>
</evidence>
<evidence type="ECO:0000313" key="4">
    <source>
        <dbReference type="Proteomes" id="UP001064782"/>
    </source>
</evidence>
<feature type="signal peptide" evidence="1">
    <location>
        <begin position="1"/>
        <end position="20"/>
    </location>
</feature>
<gene>
    <name evidence="3" type="ORF">Mkiyose1413_49690</name>
    <name evidence="2" type="ORF">SRL2020028_43380</name>
</gene>
<protein>
    <recommendedName>
        <fullName evidence="5">Lipoprotein</fullName>
    </recommendedName>
</protein>
<dbReference type="EMBL" id="BRXE01000072">
    <property type="protein sequence ID" value="GLB85082.1"/>
    <property type="molecule type" value="Genomic_DNA"/>
</dbReference>
<evidence type="ECO:0000313" key="3">
    <source>
        <dbReference type="EMBL" id="GLD33086.1"/>
    </source>
</evidence>
<dbReference type="Proteomes" id="UP001165663">
    <property type="component" value="Unassembled WGS sequence"/>
</dbReference>
<comment type="caution">
    <text evidence="3">The sequence shown here is derived from an EMBL/GenBank/DDBJ whole genome shotgun (WGS) entry which is preliminary data.</text>
</comment>
<feature type="chain" id="PRO_5040189006" description="Lipoprotein" evidence="1">
    <location>
        <begin position="21"/>
        <end position="171"/>
    </location>
</feature>
<dbReference type="RefSeq" id="WP_236981655.1">
    <property type="nucleotide sequence ID" value="NZ_BRXE01000072.1"/>
</dbReference>
<accession>A0A9P3QBH6</accession>
<dbReference type="PROSITE" id="PS51257">
    <property type="entry name" value="PROKAR_LIPOPROTEIN"/>
    <property type="match status" value="1"/>
</dbReference>
<evidence type="ECO:0008006" key="5">
    <source>
        <dbReference type="Google" id="ProtNLM"/>
    </source>
</evidence>
<dbReference type="AlphaFoldDB" id="A0A9P3QBH6"/>
<reference evidence="3" key="1">
    <citation type="submission" date="2022-08" db="EMBL/GenBank/DDBJ databases">
        <title>Mycobacterium kiyosense sp. nov., scotochromogenic slow-glowing species isolated from respiratory specimens.</title>
        <authorList>
            <person name="Fukano H."/>
            <person name="Kazumi Y."/>
            <person name="Sakagami N."/>
            <person name="Ato M."/>
            <person name="Mitarai S."/>
            <person name="Hoshino Y."/>
        </authorList>
    </citation>
    <scope>NUCLEOTIDE SEQUENCE</scope>
    <source>
        <strain evidence="3">1413</strain>
        <strain evidence="2">SRL2020-028</strain>
    </source>
</reference>
<dbReference type="Proteomes" id="UP001064782">
    <property type="component" value="Unassembled WGS sequence"/>
</dbReference>
<dbReference type="EMBL" id="BRZI01000064">
    <property type="protein sequence ID" value="GLD33086.1"/>
    <property type="molecule type" value="Genomic_DNA"/>
</dbReference>
<sequence length="171" mass="18120">MLTRALCTAIVILTTSLLTACDGHAEPLKFPDLSGYTPVDIANYEIAFDNPGRQPTRTDYFLSPDGVVCLIDNGGAACLGNNLPGVAPVANPVTTVHYMDTQKGLYESASPRYIVNNTIHDQPIKTLPPLHSITVGGVVCGVDDKKTTACKDPQGRGFVLSPSGSGWLPHV</sequence>
<organism evidence="3 4">
    <name type="scientific">Mycobacterium kiyosense</name>
    <dbReference type="NCBI Taxonomy" id="2871094"/>
    <lineage>
        <taxon>Bacteria</taxon>
        <taxon>Bacillati</taxon>
        <taxon>Actinomycetota</taxon>
        <taxon>Actinomycetes</taxon>
        <taxon>Mycobacteriales</taxon>
        <taxon>Mycobacteriaceae</taxon>
        <taxon>Mycobacterium</taxon>
    </lineage>
</organism>
<dbReference type="GeneID" id="83632106"/>
<evidence type="ECO:0000256" key="1">
    <source>
        <dbReference type="SAM" id="SignalP"/>
    </source>
</evidence>
<name>A0A9P3QBH6_9MYCO</name>
<proteinExistence type="predicted"/>